<dbReference type="Gene3D" id="6.10.140.2220">
    <property type="match status" value="1"/>
</dbReference>
<dbReference type="Pfam" id="PF00856">
    <property type="entry name" value="SET"/>
    <property type="match status" value="1"/>
</dbReference>
<feature type="domain" description="SET" evidence="1">
    <location>
        <begin position="14"/>
        <end position="255"/>
    </location>
</feature>
<dbReference type="InterPro" id="IPR050869">
    <property type="entry name" value="H3K4_H4K5_MeTrfase"/>
</dbReference>
<evidence type="ECO:0000313" key="3">
    <source>
        <dbReference type="Proteomes" id="UP001165122"/>
    </source>
</evidence>
<dbReference type="GO" id="GO:0005634">
    <property type="term" value="C:nucleus"/>
    <property type="evidence" value="ECO:0007669"/>
    <property type="project" value="TreeGrafter"/>
</dbReference>
<dbReference type="SUPFAM" id="SSF82199">
    <property type="entry name" value="SET domain"/>
    <property type="match status" value="1"/>
</dbReference>
<gene>
    <name evidence="2" type="ORF">TrLO_g11350</name>
</gene>
<dbReference type="CDD" id="cd20071">
    <property type="entry name" value="SET_SMYD"/>
    <property type="match status" value="1"/>
</dbReference>
<dbReference type="Gene3D" id="2.170.270.10">
    <property type="entry name" value="SET domain"/>
    <property type="match status" value="1"/>
</dbReference>
<evidence type="ECO:0000259" key="1">
    <source>
        <dbReference type="PROSITE" id="PS50280"/>
    </source>
</evidence>
<dbReference type="Proteomes" id="UP001165122">
    <property type="component" value="Unassembled WGS sequence"/>
</dbReference>
<dbReference type="EMBL" id="BRXW01000021">
    <property type="protein sequence ID" value="GMI00295.1"/>
    <property type="molecule type" value="Genomic_DNA"/>
</dbReference>
<dbReference type="Gene3D" id="1.10.220.160">
    <property type="match status" value="1"/>
</dbReference>
<dbReference type="OrthoDB" id="194692at2759"/>
<name>A0A9W7F1K9_9STRA</name>
<accession>A0A9W7F1K9</accession>
<dbReference type="PROSITE" id="PS50280">
    <property type="entry name" value="SET"/>
    <property type="match status" value="1"/>
</dbReference>
<dbReference type="PANTHER" id="PTHR12197">
    <property type="entry name" value="HISTONE-LYSINE N-METHYLTRANSFERASE SMYD"/>
    <property type="match status" value="1"/>
</dbReference>
<evidence type="ECO:0000313" key="2">
    <source>
        <dbReference type="EMBL" id="GMI00295.1"/>
    </source>
</evidence>
<organism evidence="2 3">
    <name type="scientific">Triparma laevis f. longispina</name>
    <dbReference type="NCBI Taxonomy" id="1714387"/>
    <lineage>
        <taxon>Eukaryota</taxon>
        <taxon>Sar</taxon>
        <taxon>Stramenopiles</taxon>
        <taxon>Ochrophyta</taxon>
        <taxon>Bolidophyceae</taxon>
        <taxon>Parmales</taxon>
        <taxon>Triparmaceae</taxon>
        <taxon>Triparma</taxon>
    </lineage>
</organism>
<dbReference type="SMART" id="SM00317">
    <property type="entry name" value="SET"/>
    <property type="match status" value="1"/>
</dbReference>
<comment type="caution">
    <text evidence="2">The sequence shown here is derived from an EMBL/GenBank/DDBJ whole genome shotgun (WGS) entry which is preliminary data.</text>
</comment>
<proteinExistence type="predicted"/>
<dbReference type="InterPro" id="IPR046341">
    <property type="entry name" value="SET_dom_sf"/>
</dbReference>
<sequence length="335" mass="36552">MAACLETPPLVIPSHLELISSTNAGRNLVTCTRAAAGTVVLNALAFCHVIHQRFRKHTCDACYAFTSIDGRDLPFPCEGTCGVHYCSSVCRDAKKARHSKVCSLTNLGSKSRSKSSKKSDKTLETGINLLLSAISNDVPLSYLVNQLGEDDESISTPGKSKRLSSYTSAEVSLRKLLPCPLPQGSYSKALSTSHFNAVGLYDEYGSETGYLLSPLMALVNHSCLPNCCQVVENGRVFLKALRDIEVGEELSYSYVSIGLDSDRRKSILDNWGFTCGCYRCRIEIQSGEKTTNSELETFDERHVCCCGAVSFEVERNRGGEGEEEDCVCHIAGIIM</sequence>
<keyword evidence="3" id="KW-1185">Reference proteome</keyword>
<dbReference type="InterPro" id="IPR001214">
    <property type="entry name" value="SET_dom"/>
</dbReference>
<reference evidence="3" key="1">
    <citation type="journal article" date="2023" name="Commun. Biol.">
        <title>Genome analysis of Parmales, the sister group of diatoms, reveals the evolutionary specialization of diatoms from phago-mixotrophs to photoautotrophs.</title>
        <authorList>
            <person name="Ban H."/>
            <person name="Sato S."/>
            <person name="Yoshikawa S."/>
            <person name="Yamada K."/>
            <person name="Nakamura Y."/>
            <person name="Ichinomiya M."/>
            <person name="Sato N."/>
            <person name="Blanc-Mathieu R."/>
            <person name="Endo H."/>
            <person name="Kuwata A."/>
            <person name="Ogata H."/>
        </authorList>
    </citation>
    <scope>NUCLEOTIDE SEQUENCE [LARGE SCALE GENOMIC DNA]</scope>
    <source>
        <strain evidence="3">NIES 3700</strain>
    </source>
</reference>
<protein>
    <recommendedName>
        <fullName evidence="1">SET domain-containing protein</fullName>
    </recommendedName>
</protein>
<dbReference type="AlphaFoldDB" id="A0A9W7F1K9"/>
<dbReference type="PANTHER" id="PTHR12197:SF251">
    <property type="entry name" value="EG:BACR7C10.4 PROTEIN"/>
    <property type="match status" value="1"/>
</dbReference>